<feature type="chain" id="PRO_5044969184" evidence="7">
    <location>
        <begin position="19"/>
        <end position="480"/>
    </location>
</feature>
<protein>
    <submittedName>
        <fullName evidence="8">Efflux transporter outer membrane subunit</fullName>
    </submittedName>
</protein>
<dbReference type="RefSeq" id="WP_320331634.1">
    <property type="nucleotide sequence ID" value="NZ_JAVRDO010000006.1"/>
</dbReference>
<evidence type="ECO:0000256" key="1">
    <source>
        <dbReference type="ARBA" id="ARBA00007613"/>
    </source>
</evidence>
<gene>
    <name evidence="8" type="ORF">RED13_002535</name>
</gene>
<dbReference type="Gene3D" id="2.20.200.10">
    <property type="entry name" value="Outer membrane efflux proteins (OEP)"/>
    <property type="match status" value="1"/>
</dbReference>
<dbReference type="PROSITE" id="PS51257">
    <property type="entry name" value="PROKAR_LIPOPROTEIN"/>
    <property type="match status" value="1"/>
</dbReference>
<dbReference type="Pfam" id="PF02321">
    <property type="entry name" value="OEP"/>
    <property type="match status" value="2"/>
</dbReference>
<dbReference type="Gene3D" id="1.20.1600.10">
    <property type="entry name" value="Outer membrane efflux proteins (OEP)"/>
    <property type="match status" value="1"/>
</dbReference>
<dbReference type="InterPro" id="IPR010131">
    <property type="entry name" value="MdtP/NodT-like"/>
</dbReference>
<reference evidence="9" key="1">
    <citation type="submission" date="2023-07" db="EMBL/GenBank/DDBJ databases">
        <authorList>
            <person name="de Witt J."/>
        </authorList>
    </citation>
    <scope>NUCLEOTIDE SEQUENCE [LARGE SCALE GENOMIC DNA]</scope>
    <source>
        <strain evidence="9">FZJ</strain>
    </source>
</reference>
<evidence type="ECO:0000256" key="4">
    <source>
        <dbReference type="ARBA" id="ARBA00023139"/>
    </source>
</evidence>
<dbReference type="SUPFAM" id="SSF56954">
    <property type="entry name" value="Outer membrane efflux proteins (OEP)"/>
    <property type="match status" value="1"/>
</dbReference>
<proteinExistence type="inferred from homology"/>
<evidence type="ECO:0000313" key="8">
    <source>
        <dbReference type="EMBL" id="MDX9688090.1"/>
    </source>
</evidence>
<keyword evidence="7" id="KW-0732">Signal</keyword>
<keyword evidence="5" id="KW-0998">Cell outer membrane</keyword>
<evidence type="ECO:0000256" key="2">
    <source>
        <dbReference type="ARBA" id="ARBA00022452"/>
    </source>
</evidence>
<evidence type="ECO:0000256" key="3">
    <source>
        <dbReference type="ARBA" id="ARBA00022692"/>
    </source>
</evidence>
<comment type="caution">
    <text evidence="8">The sequence shown here is derived from an EMBL/GenBank/DDBJ whole genome shotgun (WGS) entry which is preliminary data.</text>
</comment>
<organism evidence="8 9">
    <name type="scientific">Halopseudomonas formosensis</name>
    <dbReference type="NCBI Taxonomy" id="1002526"/>
    <lineage>
        <taxon>Bacteria</taxon>
        <taxon>Pseudomonadati</taxon>
        <taxon>Pseudomonadota</taxon>
        <taxon>Gammaproteobacteria</taxon>
        <taxon>Pseudomonadales</taxon>
        <taxon>Pseudomonadaceae</taxon>
        <taxon>Halopseudomonas</taxon>
    </lineage>
</organism>
<dbReference type="PANTHER" id="PTHR30203:SF25">
    <property type="entry name" value="OUTER MEMBRANE PROTEIN-RELATED"/>
    <property type="match status" value="1"/>
</dbReference>
<dbReference type="PANTHER" id="PTHR30203">
    <property type="entry name" value="OUTER MEMBRANE CATION EFFLUX PROTEIN"/>
    <property type="match status" value="1"/>
</dbReference>
<evidence type="ECO:0000256" key="6">
    <source>
        <dbReference type="ARBA" id="ARBA00023288"/>
    </source>
</evidence>
<dbReference type="Proteomes" id="UP001281217">
    <property type="component" value="Unassembled WGS sequence"/>
</dbReference>
<keyword evidence="7" id="KW-0472">Membrane</keyword>
<evidence type="ECO:0000256" key="7">
    <source>
        <dbReference type="RuleBase" id="RU362097"/>
    </source>
</evidence>
<keyword evidence="6 7" id="KW-0449">Lipoprotein</keyword>
<dbReference type="InterPro" id="IPR003423">
    <property type="entry name" value="OMP_efflux"/>
</dbReference>
<comment type="subcellular location">
    <subcellularLocation>
        <location evidence="7">Cell outer membrane</location>
        <topology evidence="7">Lipid-anchor</topology>
    </subcellularLocation>
</comment>
<name>A0ABU5BZ83_9GAMM</name>
<feature type="signal peptide" evidence="7">
    <location>
        <begin position="1"/>
        <end position="18"/>
    </location>
</feature>
<keyword evidence="2 7" id="KW-1134">Transmembrane beta strand</keyword>
<accession>A0ABU5BZ83</accession>
<evidence type="ECO:0000256" key="5">
    <source>
        <dbReference type="ARBA" id="ARBA00023237"/>
    </source>
</evidence>
<sequence>MTRLVTLLTLAALLSACAVGPDYQPPEPIQLTRFDNDSAQGGDMQTLARNEARFWAGFDDPVLARLIEQTLSGNQSLQAALARYQEAEALLRGSRREQLPSVTAGASAAGQRLAEVERTQPDRERIERYQAGVALRWELDLFGRLRRATEASEAELAAAGADRQSLQVALAGQLASSYFELRGLQQQLRVAEENVTLQQASLDIVSARLDAGRGTLFDQVRSRAQLDSTRAAIPVLRADIGAAMHRIAVLTGQTPTALVELLEQPRNLPETQPRIAAGTPGDVLRRRPDIRAAERRLAAANARIGVATADLFPRFTLDGLIGSLAGGGSDLFTAGAQTGRVALGIDWSFLDRALVQSRIDAADARHTELLANYRQTVLSALEETETWLLRYDHSQQRTALLRRATDAATQAVNQARERYDQGFIGYFELLSAEQELTAVRDDLVQSQTATALAMVNVYKALAGAPEGFMQNSSLGLAAAD</sequence>
<keyword evidence="3 7" id="KW-0812">Transmembrane</keyword>
<comment type="similarity">
    <text evidence="1 7">Belongs to the outer membrane factor (OMF) (TC 1.B.17) family.</text>
</comment>
<dbReference type="EMBL" id="JAVRDO010000006">
    <property type="protein sequence ID" value="MDX9688090.1"/>
    <property type="molecule type" value="Genomic_DNA"/>
</dbReference>
<evidence type="ECO:0000313" key="9">
    <source>
        <dbReference type="Proteomes" id="UP001281217"/>
    </source>
</evidence>
<dbReference type="NCBIfam" id="TIGR01845">
    <property type="entry name" value="outer_NodT"/>
    <property type="match status" value="1"/>
</dbReference>
<keyword evidence="9" id="KW-1185">Reference proteome</keyword>
<keyword evidence="4 7" id="KW-0564">Palmitate</keyword>